<name>A0A2S9ZKG1_9VIBR</name>
<organism evidence="2 5">
    <name type="scientific">Vibrio mediterranei</name>
    <dbReference type="NCBI Taxonomy" id="689"/>
    <lineage>
        <taxon>Bacteria</taxon>
        <taxon>Pseudomonadati</taxon>
        <taxon>Pseudomonadota</taxon>
        <taxon>Gammaproteobacteria</taxon>
        <taxon>Vibrionales</taxon>
        <taxon>Vibrionaceae</taxon>
        <taxon>Vibrio</taxon>
    </lineage>
</organism>
<evidence type="ECO:0000313" key="2">
    <source>
        <dbReference type="EMBL" id="AYV19926.1"/>
    </source>
</evidence>
<reference evidence="3 4" key="1">
    <citation type="submission" date="2017-09" db="EMBL/GenBank/DDBJ databases">
        <authorList>
            <person name="Girard L."/>
            <person name="Lami R."/>
            <person name="Suzuki M."/>
            <person name="Baudart J."/>
        </authorList>
    </citation>
    <scope>NUCLEOTIDE SEQUENCE [LARGE SCALE GENOMIC DNA]</scope>
    <source>
        <strain evidence="3 4">17LN0615E</strain>
    </source>
</reference>
<dbReference type="Proteomes" id="UP000238163">
    <property type="component" value="Unassembled WGS sequence"/>
</dbReference>
<dbReference type="RefSeq" id="WP_062459678.1">
    <property type="nucleotide sequence ID" value="NZ_CP033577.1"/>
</dbReference>
<sequence length="185" mass="19898">MKFRRLLFLAIILIASGCSSLSEQQKLAERNELDTMAQTTISELLKKEPHLQAQMNEALAYGVANMKVTKVPVVGVGGGEGVMVIKGAEPHIYFTVKRLDFGAGWGARSYKVLILLNTQELVDDWKDGEWKFEIGAEASAGSAAAQGSSGDMNPEFTLHVLSDGGASATVTARVIRAKVNQSLTD</sequence>
<dbReference type="EMBL" id="NWTN01000013">
    <property type="protein sequence ID" value="PRQ66260.1"/>
    <property type="molecule type" value="Genomic_DNA"/>
</dbReference>
<keyword evidence="1" id="KW-0732">Signal</keyword>
<dbReference type="PROSITE" id="PS51257">
    <property type="entry name" value="PROKAR_LIPOPROTEIN"/>
    <property type="match status" value="1"/>
</dbReference>
<evidence type="ECO:0000313" key="5">
    <source>
        <dbReference type="Proteomes" id="UP000279760"/>
    </source>
</evidence>
<dbReference type="EMBL" id="CP033577">
    <property type="protein sequence ID" value="AYV19926.1"/>
    <property type="molecule type" value="Genomic_DNA"/>
</dbReference>
<accession>A0A2S9ZKG1</accession>
<reference evidence="2 5" key="3">
    <citation type="submission" date="2018-11" db="EMBL/GenBank/DDBJ databases">
        <title>Complete Genome Sequence of Vbrio mediterranei 117-T6: a Potential Pathogen Bacteria Isolated from the Conchocelis of Pyropia.</title>
        <authorList>
            <person name="Liu Q."/>
        </authorList>
    </citation>
    <scope>NUCLEOTIDE SEQUENCE [LARGE SCALE GENOMIC DNA]</scope>
    <source>
        <strain evidence="2 5">117-T6</strain>
    </source>
</reference>
<evidence type="ECO:0000313" key="4">
    <source>
        <dbReference type="Proteomes" id="UP000238163"/>
    </source>
</evidence>
<feature type="signal peptide" evidence="1">
    <location>
        <begin position="1"/>
        <end position="21"/>
    </location>
</feature>
<reference evidence="3 4" key="2">
    <citation type="submission" date="2018-03" db="EMBL/GenBank/DDBJ databases">
        <title>Genetic Diversity and Phenotypic Plasticity of AHL Mediated Quorum Sensing in Environmental Strains of Vibrio mediterranei.</title>
        <authorList>
            <person name="Lantoine F."/>
            <person name="Vouve F."/>
        </authorList>
    </citation>
    <scope>NUCLEOTIDE SEQUENCE [LARGE SCALE GENOMIC DNA]</scope>
    <source>
        <strain evidence="3 4">17LN0615E</strain>
    </source>
</reference>
<evidence type="ECO:0008006" key="6">
    <source>
        <dbReference type="Google" id="ProtNLM"/>
    </source>
</evidence>
<proteinExistence type="predicted"/>
<feature type="chain" id="PRO_5044580438" description="DUF3251 domain-containing protein" evidence="1">
    <location>
        <begin position="22"/>
        <end position="185"/>
    </location>
</feature>
<keyword evidence="4" id="KW-1185">Reference proteome</keyword>
<evidence type="ECO:0000313" key="3">
    <source>
        <dbReference type="EMBL" id="PRQ66260.1"/>
    </source>
</evidence>
<dbReference type="GeneID" id="64086233"/>
<dbReference type="Proteomes" id="UP000279760">
    <property type="component" value="Chromosome 1"/>
</dbReference>
<dbReference type="AlphaFoldDB" id="A0A2S9ZKG1"/>
<evidence type="ECO:0000256" key="1">
    <source>
        <dbReference type="SAM" id="SignalP"/>
    </source>
</evidence>
<protein>
    <recommendedName>
        <fullName evidence="6">DUF3251 domain-containing protein</fullName>
    </recommendedName>
</protein>
<gene>
    <name evidence="3" type="ORF">COR51_17890</name>
    <name evidence="2" type="ORF">ECB94_00835</name>
</gene>